<evidence type="ECO:0008006" key="5">
    <source>
        <dbReference type="Google" id="ProtNLM"/>
    </source>
</evidence>
<keyword evidence="4" id="KW-1185">Reference proteome</keyword>
<keyword evidence="2" id="KW-1133">Transmembrane helix</keyword>
<dbReference type="AlphaFoldDB" id="A0A2G9C6K1"/>
<dbReference type="Proteomes" id="UP000231501">
    <property type="component" value="Unassembled WGS sequence"/>
</dbReference>
<evidence type="ECO:0000256" key="1">
    <source>
        <dbReference type="SAM" id="Coils"/>
    </source>
</evidence>
<keyword evidence="2" id="KW-0472">Membrane</keyword>
<evidence type="ECO:0000256" key="2">
    <source>
        <dbReference type="SAM" id="Phobius"/>
    </source>
</evidence>
<feature type="transmembrane region" description="Helical" evidence="2">
    <location>
        <begin position="285"/>
        <end position="310"/>
    </location>
</feature>
<keyword evidence="2" id="KW-0812">Transmembrane</keyword>
<accession>A0A2G9C6K1</accession>
<protein>
    <recommendedName>
        <fullName evidence="5">Transmembrane protein</fullName>
    </recommendedName>
</protein>
<comment type="caution">
    <text evidence="3">The sequence shown here is derived from an EMBL/GenBank/DDBJ whole genome shotgun (WGS) entry which is preliminary data.</text>
</comment>
<reference evidence="3 4" key="1">
    <citation type="submission" date="2017-11" db="EMBL/GenBank/DDBJ databases">
        <title>Draft genome sequence of Mitsuaria sp. HWN-4.</title>
        <authorList>
            <person name="Gundlapally S.R."/>
        </authorList>
    </citation>
    <scope>NUCLEOTIDE SEQUENCE [LARGE SCALE GENOMIC DNA]</scope>
    <source>
        <strain evidence="3 4">HWN-4</strain>
    </source>
</reference>
<feature type="coiled-coil region" evidence="1">
    <location>
        <begin position="254"/>
        <end position="281"/>
    </location>
</feature>
<evidence type="ECO:0000313" key="3">
    <source>
        <dbReference type="EMBL" id="PIM51972.1"/>
    </source>
</evidence>
<keyword evidence="1" id="KW-0175">Coiled coil</keyword>
<dbReference type="EMBL" id="PEOG01000049">
    <property type="protein sequence ID" value="PIM51972.1"/>
    <property type="molecule type" value="Genomic_DNA"/>
</dbReference>
<gene>
    <name evidence="3" type="ORF">CS062_17055</name>
</gene>
<name>A0A2G9C6K1_9BURK</name>
<organism evidence="3 4">
    <name type="scientific">Roseateles chitinivorans</name>
    <dbReference type="NCBI Taxonomy" id="2917965"/>
    <lineage>
        <taxon>Bacteria</taxon>
        <taxon>Pseudomonadati</taxon>
        <taxon>Pseudomonadota</taxon>
        <taxon>Betaproteobacteria</taxon>
        <taxon>Burkholderiales</taxon>
        <taxon>Sphaerotilaceae</taxon>
        <taxon>Roseateles</taxon>
    </lineage>
</organism>
<proteinExistence type="predicted"/>
<evidence type="ECO:0000313" key="4">
    <source>
        <dbReference type="Proteomes" id="UP000231501"/>
    </source>
</evidence>
<feature type="transmembrane region" description="Helical" evidence="2">
    <location>
        <begin position="46"/>
        <end position="68"/>
    </location>
</feature>
<sequence length="319" mass="32004">MSWGAVLAGAAAAAALSLILLLLGVGLGLAAVSPWAGDGASAGTLGAAGIAWLAFTQLAASGLGGYLAGRLRVRWRGTDADEVHFRDTAHGLLSWAVATLFTAATLTASVGAIAGLGVKGAATAAGVATAGAAATTGARADTDGTLAERGADGRAGTDPLARDDLGYYVDTLLRPSAAATTSAGAGGPSAAANPATLRGWPDASMAHADEHSSAALHRLVLRALRHEGRLSAEDTRAAAQLVAQRTGLTQAEAERRVTETLQRARAEAQALETRAREAADAARKATLAAALWMFVALLIGAFTASLLATLGGRQRDLVD</sequence>
<dbReference type="OrthoDB" id="7032238at2"/>